<sequence length="166" mass="18201">MLDPNNHQGAFGEDYVRVLASAAGLVWSTDSVDVDGVDLTIKKPGKTPHGFSPQISVQVKTVSRPRFQRGHLVFPGLTHKQFNQIAGPDFATPRYLFAIHVPRTADHFADAVTGAMTLRHCGYFLSLRDRTRFAADDAKRTVSVHIPLGNILDVEALRSLVAGTPR</sequence>
<evidence type="ECO:0000313" key="3">
    <source>
        <dbReference type="Proteomes" id="UP000798951"/>
    </source>
</evidence>
<dbReference type="RefSeq" id="WP_067979344.1">
    <property type="nucleotide sequence ID" value="NZ_VMSD01000001.1"/>
</dbReference>
<organism evidence="2 3">
    <name type="scientific">Nocardia caishijiensis</name>
    <dbReference type="NCBI Taxonomy" id="184756"/>
    <lineage>
        <taxon>Bacteria</taxon>
        <taxon>Bacillati</taxon>
        <taxon>Actinomycetota</taxon>
        <taxon>Actinomycetes</taxon>
        <taxon>Mycobacteriales</taxon>
        <taxon>Nocardiaceae</taxon>
        <taxon>Nocardia</taxon>
    </lineage>
</organism>
<dbReference type="Pfam" id="PF14280">
    <property type="entry name" value="DUF4365"/>
    <property type="match status" value="1"/>
</dbReference>
<feature type="domain" description="DUF4365" evidence="1">
    <location>
        <begin position="10"/>
        <end position="160"/>
    </location>
</feature>
<keyword evidence="3" id="KW-1185">Reference proteome</keyword>
<dbReference type="EMBL" id="VMSD01000001">
    <property type="protein sequence ID" value="KAF0849003.1"/>
    <property type="molecule type" value="Genomic_DNA"/>
</dbReference>
<dbReference type="Proteomes" id="UP000798951">
    <property type="component" value="Unassembled WGS sequence"/>
</dbReference>
<name>A0ABQ6YTQ2_9NOCA</name>
<evidence type="ECO:0000313" key="2">
    <source>
        <dbReference type="EMBL" id="KAF0849003.1"/>
    </source>
</evidence>
<proteinExistence type="predicted"/>
<reference evidence="2 3" key="1">
    <citation type="submission" date="2019-07" db="EMBL/GenBank/DDBJ databases">
        <title>Genomic Encyclopedia of Type Strains, Phase IV (KMG-IV): sequencing the most valuable type-strain genomes for metagenomic binning, comparative biology and taxonomic classification.</title>
        <authorList>
            <person name="Goeker M."/>
        </authorList>
    </citation>
    <scope>NUCLEOTIDE SEQUENCE [LARGE SCALE GENOMIC DNA]</scope>
    <source>
        <strain evidence="2 3">DSM 44831</strain>
    </source>
</reference>
<comment type="caution">
    <text evidence="2">The sequence shown here is derived from an EMBL/GenBank/DDBJ whole genome shotgun (WGS) entry which is preliminary data.</text>
</comment>
<gene>
    <name evidence="2" type="ORF">FNL39_101438</name>
</gene>
<dbReference type="InterPro" id="IPR025375">
    <property type="entry name" value="DUF4365"/>
</dbReference>
<evidence type="ECO:0000259" key="1">
    <source>
        <dbReference type="Pfam" id="PF14280"/>
    </source>
</evidence>
<protein>
    <submittedName>
        <fullName evidence="2">Uncharacterized protein DUF4365</fullName>
    </submittedName>
</protein>
<accession>A0ABQ6YTQ2</accession>